<dbReference type="Proteomes" id="UP000683246">
    <property type="component" value="Chromosome"/>
</dbReference>
<organism evidence="2 3">
    <name type="scientific">Vallitalea pronyensis</name>
    <dbReference type="NCBI Taxonomy" id="1348613"/>
    <lineage>
        <taxon>Bacteria</taxon>
        <taxon>Bacillati</taxon>
        <taxon>Bacillota</taxon>
        <taxon>Clostridia</taxon>
        <taxon>Lachnospirales</taxon>
        <taxon>Vallitaleaceae</taxon>
        <taxon>Vallitalea</taxon>
    </lineage>
</organism>
<dbReference type="EMBL" id="CP058649">
    <property type="protein sequence ID" value="QUI23496.1"/>
    <property type="molecule type" value="Genomic_DNA"/>
</dbReference>
<evidence type="ECO:0000313" key="3">
    <source>
        <dbReference type="Proteomes" id="UP000683246"/>
    </source>
</evidence>
<feature type="transmembrane region" description="Helical" evidence="1">
    <location>
        <begin position="92"/>
        <end position="110"/>
    </location>
</feature>
<evidence type="ECO:0000313" key="2">
    <source>
        <dbReference type="EMBL" id="QUI23496.1"/>
    </source>
</evidence>
<feature type="transmembrane region" description="Helical" evidence="1">
    <location>
        <begin position="40"/>
        <end position="61"/>
    </location>
</feature>
<keyword evidence="1" id="KW-0472">Membrane</keyword>
<keyword evidence="1" id="KW-1133">Transmembrane helix</keyword>
<protein>
    <submittedName>
        <fullName evidence="2">Uncharacterized protein</fullName>
    </submittedName>
</protein>
<dbReference type="RefSeq" id="WP_212694180.1">
    <property type="nucleotide sequence ID" value="NZ_CP058649.1"/>
</dbReference>
<reference evidence="2" key="1">
    <citation type="submission" date="2020-07" db="EMBL/GenBank/DDBJ databases">
        <title>Vallitalea pronyensis genome.</title>
        <authorList>
            <person name="Postec A."/>
        </authorList>
    </citation>
    <scope>NUCLEOTIDE SEQUENCE</scope>
    <source>
        <strain evidence="2">FatNI3</strain>
    </source>
</reference>
<feature type="transmembrane region" description="Helical" evidence="1">
    <location>
        <begin position="145"/>
        <end position="164"/>
    </location>
</feature>
<feature type="transmembrane region" description="Helical" evidence="1">
    <location>
        <begin position="68"/>
        <end position="86"/>
    </location>
</feature>
<sequence length="246" mass="28536">MEIILGSIMGVSFLLMLVVGKIQAKHHKQDTCFRGSTTDIMLNIVICLLLLIIGGCFFYPITDTWLDFILCLSLVGLSSILLYLYISSNVEQKWYDIILFPVMVMIFFGFNRIIEYLVLKNIPNYIIGGLIGCMIASRFKKSKYRIYKFIISMILIAICITLSPTNSKYSKPYRYAKDYVLQKGFSIDQDLSIMISRKRVRFHPIRIHVTIFNKHNIEMSTLIKLVYYENEITEETDSEDLQVMAE</sequence>
<keyword evidence="1" id="KW-0812">Transmembrane</keyword>
<proteinExistence type="predicted"/>
<accession>A0A8J8ML38</accession>
<evidence type="ECO:0000256" key="1">
    <source>
        <dbReference type="SAM" id="Phobius"/>
    </source>
</evidence>
<dbReference type="KEGG" id="vpy:HZI73_14925"/>
<keyword evidence="3" id="KW-1185">Reference proteome</keyword>
<gene>
    <name evidence="2" type="ORF">HZI73_14925</name>
</gene>
<name>A0A8J8ML38_9FIRM</name>
<dbReference type="AlphaFoldDB" id="A0A8J8ML38"/>